<evidence type="ECO:0000313" key="1">
    <source>
        <dbReference type="EMBL" id="KAI4308414.1"/>
    </source>
</evidence>
<sequence>MHLNNSAFRISSSLKSASDSKPNGVRSFHLKSCLHPSTKRKHKEKGCLLIMTSILEGVATNAASEASKGIFSFAKRHADYCIHFKKYVEDFQIELEKLEATLIDAQNREKRARDNNEEITNIGKDWLEKAKHLIDVAGELQKKTEDKSNCVIGWCPNCIRRYGLGKKASEMTPTLKKHIADFRSDSFSWPAPRLGMEFYAPKDFVDLDSRKKAYNQLWEALHDDQKLRVGVYAMGGSGKTTLVKKLGYKAEEEKLFEKVVFVVVSNSPDVRRIQENIASQLGLKFENNQESDRARELWSRLTKGEKILIILDDVWEALHFEHIGIPFEDKHKGCKILLTTRKIDVCTSMECPSIELLVLTEQDSWKLFQNYANISDDPSLPLDTAKEIASQCKGLPVAVAIVASMLKDKEPQEWEDVLTNLKDAEPETAIDERPLEIYKCLRLSYTNLKRKEVQELFLLCSFFPEDYEIPMEVLTRYAIGLGIFGDSCSITNARTRAREAIRKLMRSCLLLNVESNEQERVKLHDLIRETAHWIADKSIKEIGRSKSDGDVLDRARYLWFHVINYLPSQLRNCPKLELVMILAELEEAVSDISFEEEEEYFRGLDNLRALILRTEYFSATNQENVTKLLRSVEVLKNLRLLQLNGWELGDISVIGTLNSLECLEMSDCVINELPDKMVELKNLKLLDLSYCSILQNPFQVIVRLKQLEELYYFPMPSYDSPPWVGSENISDFCCKNWQLTKLRRYRIMIGQFAVQLGEQGLINTGLSIDRFDPSSSNATFKNLVGRAEYLHLKDIRGGYKNIVPDVVVAIGGKNQWSKLSLNYCNDIECLFDAANINVSSQDASILSALVELRVSDMDNLRELFHGTPPNSCSFEKLEKLSVQSCNQLHGILFVGNLNLRSLKVVEVNDCPMLTSLFTLSVALSLELLEELYISSCSGLKYIIIADEKDVYDQKMISSAASIFQKLKSLYILYCESLEFIFPVCLAGRLVQLEQIIINQADNLKHISGEYQDEGKKHLYQTYDKEIMLPKLQRIYLAGIPNFNGIFPMYSHPKDYTEVEAISLEAKTPMISQNTDERLILPVSAIQSNCLSKQLLNLCYIREMSLASLPAKIVSLFTLSTAQKMVVNEMLITSCHGLKHIVTNGEEVDFDGKSYVPIFPELQHLNIDSCNQLEFIFPACSVQYPAKLEELLIEDAPELKSVFGQCYHDNHRNENVIHMDSLRELFHGTPPNSGSFEKLKKLSVERCNQLHGMLFVGNVNLRSLKVVRVGSCPMLTSLFTLSVALSLELLEELYISSCSGLKYIIITDEKDVYDQKMISSAASIFQKLKSVRIYYCESLEFIFPVCLAGRLVQLERIAIGDADNLKHIFGEYQDEGKKHLYQTYDKEIMLPKLQEIDLNGIPNFNGIFPMYSHPKDYTEVEAISLEAKTPMISQNTDERLILPVSAIQSNCLSKQLLNLCYIREMSLVSLPAKIVSLFTLSTAQKMVVKYLRIWDCDGLKHIVTNGEEVDFDGMSYVPIFPELQFLSIYNCNQLEFIFPACSAQCPAKLESLLIGNAPELKSVFGQCYHDNHRNENVIHMESRALRLDCRNCPKLATKFMFYSDCITNKAIIRNQELEETPEEEASTGDGDDTSSTVSSPVSANGESAVDDREEIQEEAKIEEDLDSDKSKAIDQNENRDAAPQTSIDFPSELEDIPEEEVSTSSSTVSSPGSANGESGAEDKEKAKHEEDLDSDKSKAIDQNEHRDAAPQTSIDFPSVEAPEELYSSATSQAIDNNEKIQENSGNPLSSSTISGDAQKEPSSTSATQSNVEEAEEIVQKSSTPAKPAMVASSTESEHRSPSRSTMLGEITAVSNIRMQVRH</sequence>
<keyword evidence="2" id="KW-1185">Reference proteome</keyword>
<organism evidence="1 2">
    <name type="scientific">Bauhinia variegata</name>
    <name type="common">Purple orchid tree</name>
    <name type="synonym">Phanera variegata</name>
    <dbReference type="NCBI Taxonomy" id="167791"/>
    <lineage>
        <taxon>Eukaryota</taxon>
        <taxon>Viridiplantae</taxon>
        <taxon>Streptophyta</taxon>
        <taxon>Embryophyta</taxon>
        <taxon>Tracheophyta</taxon>
        <taxon>Spermatophyta</taxon>
        <taxon>Magnoliopsida</taxon>
        <taxon>eudicotyledons</taxon>
        <taxon>Gunneridae</taxon>
        <taxon>Pentapetalae</taxon>
        <taxon>rosids</taxon>
        <taxon>fabids</taxon>
        <taxon>Fabales</taxon>
        <taxon>Fabaceae</taxon>
        <taxon>Cercidoideae</taxon>
        <taxon>Cercideae</taxon>
        <taxon>Bauhiniinae</taxon>
        <taxon>Bauhinia</taxon>
    </lineage>
</organism>
<accession>A0ACB9LH26</accession>
<name>A0ACB9LH26_BAUVA</name>
<evidence type="ECO:0000313" key="2">
    <source>
        <dbReference type="Proteomes" id="UP000828941"/>
    </source>
</evidence>
<reference evidence="1 2" key="1">
    <citation type="journal article" date="2022" name="DNA Res.">
        <title>Chromosomal-level genome assembly of the orchid tree Bauhinia variegata (Leguminosae; Cercidoideae) supports the allotetraploid origin hypothesis of Bauhinia.</title>
        <authorList>
            <person name="Zhong Y."/>
            <person name="Chen Y."/>
            <person name="Zheng D."/>
            <person name="Pang J."/>
            <person name="Liu Y."/>
            <person name="Luo S."/>
            <person name="Meng S."/>
            <person name="Qian L."/>
            <person name="Wei D."/>
            <person name="Dai S."/>
            <person name="Zhou R."/>
        </authorList>
    </citation>
    <scope>NUCLEOTIDE SEQUENCE [LARGE SCALE GENOMIC DNA]</scope>
    <source>
        <strain evidence="1">BV-YZ2020</strain>
    </source>
</reference>
<protein>
    <submittedName>
        <fullName evidence="1">Uncharacterized protein</fullName>
    </submittedName>
</protein>
<comment type="caution">
    <text evidence="1">The sequence shown here is derived from an EMBL/GenBank/DDBJ whole genome shotgun (WGS) entry which is preliminary data.</text>
</comment>
<dbReference type="Proteomes" id="UP000828941">
    <property type="component" value="Chromosome 12"/>
</dbReference>
<gene>
    <name evidence="1" type="ORF">L6164_031493</name>
</gene>
<proteinExistence type="predicted"/>
<dbReference type="EMBL" id="CM039437">
    <property type="protein sequence ID" value="KAI4308414.1"/>
    <property type="molecule type" value="Genomic_DNA"/>
</dbReference>